<name>A0A4P9TIZ4_9EURY</name>
<accession>A0A4P9TIZ4</accession>
<keyword evidence="2" id="KW-1185">Reference proteome</keyword>
<sequence>MCALPTVGRSDRSMVVSPGHDRWDTVSIRLPLCLLEAVGGRIDHLPFSLRAVAVIARRRANDTPP</sequence>
<organism evidence="1 2">
    <name type="scientific">Natrinema pallidum</name>
    <dbReference type="NCBI Taxonomy" id="69527"/>
    <lineage>
        <taxon>Archaea</taxon>
        <taxon>Methanobacteriati</taxon>
        <taxon>Methanobacteriota</taxon>
        <taxon>Stenosarchaea group</taxon>
        <taxon>Halobacteria</taxon>
        <taxon>Halobacteriales</taxon>
        <taxon>Natrialbaceae</taxon>
        <taxon>Natrinema</taxon>
    </lineage>
</organism>
<dbReference type="AlphaFoldDB" id="A0A4P9TIZ4"/>
<dbReference type="KEGG" id="npl:FGF80_04425"/>
<dbReference type="EMBL" id="CP040637">
    <property type="protein sequence ID" value="QCW04936.1"/>
    <property type="molecule type" value="Genomic_DNA"/>
</dbReference>
<evidence type="ECO:0000313" key="1">
    <source>
        <dbReference type="EMBL" id="QCW04936.1"/>
    </source>
</evidence>
<gene>
    <name evidence="1" type="ORF">FGF80_04425</name>
</gene>
<proteinExistence type="predicted"/>
<reference evidence="2" key="1">
    <citation type="submission" date="2019-05" db="EMBL/GenBank/DDBJ databases">
        <title>Complete Genome Sequence and Methylation Pattern of the Halophilic Archaeon Natrinema pallidum BOL6-1.</title>
        <authorList>
            <person name="DasSarma P."/>
            <person name="DasSarma B.P."/>
            <person name="DasSarma S.L."/>
            <person name="Martinez F.L."/>
            <person name="Guzman D."/>
            <person name="Roberts R.J."/>
            <person name="DasSarma S."/>
        </authorList>
    </citation>
    <scope>NUCLEOTIDE SEQUENCE [LARGE SCALE GENOMIC DNA]</scope>
    <source>
        <strain evidence="2">BOL6-1</strain>
    </source>
</reference>
<protein>
    <submittedName>
        <fullName evidence="1">Uncharacterized protein</fullName>
    </submittedName>
</protein>
<evidence type="ECO:0000313" key="2">
    <source>
        <dbReference type="Proteomes" id="UP000307562"/>
    </source>
</evidence>
<dbReference type="Proteomes" id="UP000307562">
    <property type="component" value="Chromosome"/>
</dbReference>